<evidence type="ECO:0000256" key="1">
    <source>
        <dbReference type="SAM" id="SignalP"/>
    </source>
</evidence>
<reference evidence="2 3" key="1">
    <citation type="submission" date="2019-06" db="EMBL/GenBank/DDBJ databases">
        <title>Genomic Encyclopedia of Type Strains, Phase IV (KMG-V): Genome sequencing to study the core and pangenomes of soil and plant-associated prokaryotes.</title>
        <authorList>
            <person name="Whitman W."/>
        </authorList>
    </citation>
    <scope>NUCLEOTIDE SEQUENCE [LARGE SCALE GENOMIC DNA]</scope>
    <source>
        <strain evidence="2 3">BR 10355</strain>
    </source>
</reference>
<keyword evidence="1" id="KW-0732">Signal</keyword>
<keyword evidence="3" id="KW-1185">Reference proteome</keyword>
<dbReference type="RefSeq" id="WP_146992519.1">
    <property type="nucleotide sequence ID" value="NZ_VITY01000021.1"/>
</dbReference>
<protein>
    <submittedName>
        <fullName evidence="2">Uncharacterized protein</fullName>
    </submittedName>
</protein>
<evidence type="ECO:0000313" key="2">
    <source>
        <dbReference type="EMBL" id="TWB87511.1"/>
    </source>
</evidence>
<accession>A0A560KW97</accession>
<evidence type="ECO:0000313" key="3">
    <source>
        <dbReference type="Proteomes" id="UP000321304"/>
    </source>
</evidence>
<sequence>MRTIALVPFVTVALALSLSPASAAKKGYAAARAACLAQAGTTEAIFSARKATYAQGGIYKECMTGKGFDVTVRKSNGDRLY</sequence>
<dbReference type="Proteomes" id="UP000321304">
    <property type="component" value="Unassembled WGS sequence"/>
</dbReference>
<proteinExistence type="predicted"/>
<dbReference type="OrthoDB" id="8243092at2"/>
<organism evidence="2 3">
    <name type="scientific">Bradyrhizobium macuxiense</name>
    <dbReference type="NCBI Taxonomy" id="1755647"/>
    <lineage>
        <taxon>Bacteria</taxon>
        <taxon>Pseudomonadati</taxon>
        <taxon>Pseudomonadota</taxon>
        <taxon>Alphaproteobacteria</taxon>
        <taxon>Hyphomicrobiales</taxon>
        <taxon>Nitrobacteraceae</taxon>
        <taxon>Bradyrhizobium</taxon>
    </lineage>
</organism>
<feature type="chain" id="PRO_5022183043" evidence="1">
    <location>
        <begin position="24"/>
        <end position="81"/>
    </location>
</feature>
<feature type="signal peptide" evidence="1">
    <location>
        <begin position="1"/>
        <end position="23"/>
    </location>
</feature>
<dbReference type="AlphaFoldDB" id="A0A560KW97"/>
<dbReference type="EMBL" id="VITY01000021">
    <property type="protein sequence ID" value="TWB87511.1"/>
    <property type="molecule type" value="Genomic_DNA"/>
</dbReference>
<comment type="caution">
    <text evidence="2">The sequence shown here is derived from an EMBL/GenBank/DDBJ whole genome shotgun (WGS) entry which is preliminary data.</text>
</comment>
<name>A0A560KW97_9BRAD</name>
<gene>
    <name evidence="2" type="ORF">FBZ93_12172</name>
</gene>